<dbReference type="AlphaFoldDB" id="A0A6I8M2U3"/>
<dbReference type="Proteomes" id="UP000399805">
    <property type="component" value="Unassembled WGS sequence"/>
</dbReference>
<feature type="compositionally biased region" description="Gly residues" evidence="2">
    <location>
        <begin position="164"/>
        <end position="188"/>
    </location>
</feature>
<dbReference type="EMBL" id="CABVGP010000003">
    <property type="protein sequence ID" value="VVJ23032.1"/>
    <property type="molecule type" value="Genomic_DNA"/>
</dbReference>
<evidence type="ECO:0000313" key="3">
    <source>
        <dbReference type="EMBL" id="VVJ23032.1"/>
    </source>
</evidence>
<sequence>MDGYAVKAGELGKLIDDLDTAADRMADANRKLGGGGAFGSLGTAELGRAGIEFEEAWGYGIGRLGEAASEISERLKQAKQKYERIEAEFGDELAKFGSAVLGADGKVGGGVTGGVPGIDDLAGRDGPAGIGDLGGDDGKVGGGVTGGVPGVGDLAGGDPRPAGGVPGMGDLGGGGGRAADGGVRGLGGGDDRPAGGAPGLADLAGGSGGGMVGGGATGGITDLLNGLDR</sequence>
<gene>
    <name evidence="3" type="ORF">AA23TX_07939</name>
</gene>
<feature type="coiled-coil region" evidence="1">
    <location>
        <begin position="61"/>
        <end position="95"/>
    </location>
</feature>
<evidence type="ECO:0000256" key="2">
    <source>
        <dbReference type="SAM" id="MobiDB-lite"/>
    </source>
</evidence>
<feature type="region of interest" description="Disordered" evidence="2">
    <location>
        <begin position="156"/>
        <end position="229"/>
    </location>
</feature>
<evidence type="ECO:0000313" key="4">
    <source>
        <dbReference type="Proteomes" id="UP000399805"/>
    </source>
</evidence>
<dbReference type="RefSeq" id="WP_155547922.1">
    <property type="nucleotide sequence ID" value="NZ_CABVGP010000003.1"/>
</dbReference>
<keyword evidence="4" id="KW-1185">Reference proteome</keyword>
<feature type="compositionally biased region" description="Low complexity" evidence="2">
    <location>
        <begin position="219"/>
        <end position="229"/>
    </location>
</feature>
<name>A0A6I8M2U3_9PSEU</name>
<organism evidence="3 4">
    <name type="scientific">Amycolatopsis camponoti</name>
    <dbReference type="NCBI Taxonomy" id="2606593"/>
    <lineage>
        <taxon>Bacteria</taxon>
        <taxon>Bacillati</taxon>
        <taxon>Actinomycetota</taxon>
        <taxon>Actinomycetes</taxon>
        <taxon>Pseudonocardiales</taxon>
        <taxon>Pseudonocardiaceae</taxon>
        <taxon>Amycolatopsis</taxon>
    </lineage>
</organism>
<feature type="compositionally biased region" description="Gly residues" evidence="2">
    <location>
        <begin position="205"/>
        <end position="218"/>
    </location>
</feature>
<evidence type="ECO:0000256" key="1">
    <source>
        <dbReference type="SAM" id="Coils"/>
    </source>
</evidence>
<proteinExistence type="predicted"/>
<keyword evidence="1" id="KW-0175">Coiled coil</keyword>
<reference evidence="3 4" key="1">
    <citation type="submission" date="2019-09" db="EMBL/GenBank/DDBJ databases">
        <authorList>
            <person name="Leyn A S."/>
        </authorList>
    </citation>
    <scope>NUCLEOTIDE SEQUENCE [LARGE SCALE GENOMIC DNA]</scope>
    <source>
        <strain evidence="3">AA231_1</strain>
    </source>
</reference>
<protein>
    <submittedName>
        <fullName evidence="3">Uncharacterized protein</fullName>
    </submittedName>
</protein>
<accession>A0A6I8M2U3</accession>